<dbReference type="CDD" id="cd00085">
    <property type="entry name" value="HNHc"/>
    <property type="match status" value="1"/>
</dbReference>
<feature type="region of interest" description="Disordered" evidence="1">
    <location>
        <begin position="439"/>
        <end position="474"/>
    </location>
</feature>
<evidence type="ECO:0000313" key="4">
    <source>
        <dbReference type="Proteomes" id="UP001500540"/>
    </source>
</evidence>
<dbReference type="InterPro" id="IPR003870">
    <property type="entry name" value="DUF222"/>
</dbReference>
<feature type="domain" description="HNH nuclease" evidence="2">
    <location>
        <begin position="358"/>
        <end position="410"/>
    </location>
</feature>
<dbReference type="RefSeq" id="WP_344783047.1">
    <property type="nucleotide sequence ID" value="NZ_BAABAF010000007.1"/>
</dbReference>
<dbReference type="GO" id="GO:0004519">
    <property type="term" value="F:endonuclease activity"/>
    <property type="evidence" value="ECO:0007669"/>
    <property type="project" value="UniProtKB-KW"/>
</dbReference>
<keyword evidence="3" id="KW-0378">Hydrolase</keyword>
<sequence length="474" mass="50817">MDAASDGVSPVVSQLDGLIDSLGGARALAANAFATEMYFFANVADMVQQRERERAARQDTGAKVSASQLAMREIYAEIGAALRLSEFQVTARVNQAHTLAHKFYDTLRDASSGLLSPQHAQTIAEVGGDLDDDTLRGEYERLALDMASELTPSQLRDALESVVNQLDPEGTQERIRQAVARRSVRKRAAGPGVGQLIVTGPAAEIEGAYHRLRDIAAQVQADNEADVAEHAAAEAAREAVEGAGGPSGSGFVADDRTRGQIMADVALDLLLTSAPDGHGTTEQRRTGLGAIRATVNITVPAATLTTAGVGGAQLVGVGAIDDKTARRLAGTSDTWYRFFIDPATGVPVSVDKRHPCTAQKRLLRARDEHCRFPGCRRPAEKCDIDHTIAHQNGGPTALWNLGDFCKRHHTVKHHTDWTVQQLPGGVLRFIAPTRRVHTTRPPGAVRFVPDDVRRATRPPGYADPPVPEGDPAPF</sequence>
<dbReference type="InterPro" id="IPR003615">
    <property type="entry name" value="HNH_nuc"/>
</dbReference>
<reference evidence="4" key="1">
    <citation type="journal article" date="2019" name="Int. J. Syst. Evol. Microbiol.">
        <title>The Global Catalogue of Microorganisms (GCM) 10K type strain sequencing project: providing services to taxonomists for standard genome sequencing and annotation.</title>
        <authorList>
            <consortium name="The Broad Institute Genomics Platform"/>
            <consortium name="The Broad Institute Genome Sequencing Center for Infectious Disease"/>
            <person name="Wu L."/>
            <person name="Ma J."/>
        </authorList>
    </citation>
    <scope>NUCLEOTIDE SEQUENCE [LARGE SCALE GENOMIC DNA]</scope>
    <source>
        <strain evidence="4">JCM 16950</strain>
    </source>
</reference>
<evidence type="ECO:0000256" key="1">
    <source>
        <dbReference type="SAM" id="MobiDB-lite"/>
    </source>
</evidence>
<keyword evidence="4" id="KW-1185">Reference proteome</keyword>
<organism evidence="3 4">
    <name type="scientific">Microbacterium kribbense</name>
    <dbReference type="NCBI Taxonomy" id="433645"/>
    <lineage>
        <taxon>Bacteria</taxon>
        <taxon>Bacillati</taxon>
        <taxon>Actinomycetota</taxon>
        <taxon>Actinomycetes</taxon>
        <taxon>Micrococcales</taxon>
        <taxon>Microbacteriaceae</taxon>
        <taxon>Microbacterium</taxon>
    </lineage>
</organism>
<evidence type="ECO:0000313" key="3">
    <source>
        <dbReference type="EMBL" id="GAA3767227.1"/>
    </source>
</evidence>
<name>A0ABP7GQB5_9MICO</name>
<dbReference type="EMBL" id="BAABAF010000007">
    <property type="protein sequence ID" value="GAA3767227.1"/>
    <property type="molecule type" value="Genomic_DNA"/>
</dbReference>
<gene>
    <name evidence="3" type="ORF">GCM10022240_19530</name>
</gene>
<dbReference type="Proteomes" id="UP001500540">
    <property type="component" value="Unassembled WGS sequence"/>
</dbReference>
<feature type="compositionally biased region" description="Pro residues" evidence="1">
    <location>
        <begin position="461"/>
        <end position="474"/>
    </location>
</feature>
<comment type="caution">
    <text evidence="3">The sequence shown here is derived from an EMBL/GenBank/DDBJ whole genome shotgun (WGS) entry which is preliminary data.</text>
</comment>
<protein>
    <submittedName>
        <fullName evidence="3">HNH endonuclease signature motif containing protein</fullName>
    </submittedName>
</protein>
<dbReference type="Pfam" id="PF02720">
    <property type="entry name" value="DUF222"/>
    <property type="match status" value="1"/>
</dbReference>
<evidence type="ECO:0000259" key="2">
    <source>
        <dbReference type="SMART" id="SM00507"/>
    </source>
</evidence>
<proteinExistence type="predicted"/>
<keyword evidence="3" id="KW-0255">Endonuclease</keyword>
<accession>A0ABP7GQB5</accession>
<keyword evidence="3" id="KW-0540">Nuclease</keyword>
<dbReference type="SMART" id="SM00507">
    <property type="entry name" value="HNHc"/>
    <property type="match status" value="1"/>
</dbReference>